<evidence type="ECO:0000313" key="10">
    <source>
        <dbReference type="EMBL" id="CAG8460196.1"/>
    </source>
</evidence>
<comment type="similarity">
    <text evidence="2">Belongs to the complex I LYR family.</text>
</comment>
<keyword evidence="8" id="KW-0472">Membrane</keyword>
<keyword evidence="6" id="KW-0249">Electron transport</keyword>
<dbReference type="EMBL" id="CAJVPS010000168">
    <property type="protein sequence ID" value="CAG8460196.1"/>
    <property type="molecule type" value="Genomic_DNA"/>
</dbReference>
<evidence type="ECO:0000256" key="8">
    <source>
        <dbReference type="ARBA" id="ARBA00023136"/>
    </source>
</evidence>
<dbReference type="Pfam" id="PF05347">
    <property type="entry name" value="Complex1_LYR"/>
    <property type="match status" value="1"/>
</dbReference>
<dbReference type="AlphaFoldDB" id="A0A9N8Z0K2"/>
<organism evidence="10 11">
    <name type="scientific">Ambispora leptoticha</name>
    <dbReference type="NCBI Taxonomy" id="144679"/>
    <lineage>
        <taxon>Eukaryota</taxon>
        <taxon>Fungi</taxon>
        <taxon>Fungi incertae sedis</taxon>
        <taxon>Mucoromycota</taxon>
        <taxon>Glomeromycotina</taxon>
        <taxon>Glomeromycetes</taxon>
        <taxon>Archaeosporales</taxon>
        <taxon>Ambisporaceae</taxon>
        <taxon>Ambispora</taxon>
    </lineage>
</organism>
<dbReference type="PANTHER" id="PTHR12964:SF0">
    <property type="entry name" value="NADH DEHYDROGENASE [UBIQUINONE] 1 ALPHA SUBCOMPLEX SUBUNIT 6"/>
    <property type="match status" value="1"/>
</dbReference>
<evidence type="ECO:0000256" key="4">
    <source>
        <dbReference type="ARBA" id="ARBA00022660"/>
    </source>
</evidence>
<evidence type="ECO:0000256" key="1">
    <source>
        <dbReference type="ARBA" id="ARBA00004443"/>
    </source>
</evidence>
<sequence>MVSTPPPLAVVSRTSGSLTAARKRVLQLYRDWHRAFSNSSYWAPKVVQLYLLDYPASAVRAKIRQEFERNRYVNNLAVIDVLLLKGRNEFNETLNQWKQPTHVYQFFEKEAWVAADREKKGFLDRFYGV</sequence>
<feature type="domain" description="Complex 1 LYR protein" evidence="9">
    <location>
        <begin position="23"/>
        <end position="91"/>
    </location>
</feature>
<evidence type="ECO:0000256" key="6">
    <source>
        <dbReference type="ARBA" id="ARBA00022982"/>
    </source>
</evidence>
<dbReference type="InterPro" id="IPR045299">
    <property type="entry name" value="Complex1_LYR_NDUFA6_LYRM6"/>
</dbReference>
<dbReference type="PANTHER" id="PTHR12964">
    <property type="entry name" value="NADH-UBIQUINONE OXIDOREDUCTASE B14 SUBUNIT"/>
    <property type="match status" value="1"/>
</dbReference>
<dbReference type="OrthoDB" id="14535at2759"/>
<dbReference type="Proteomes" id="UP000789508">
    <property type="component" value="Unassembled WGS sequence"/>
</dbReference>
<protein>
    <submittedName>
        <fullName evidence="10">12933_t:CDS:1</fullName>
    </submittedName>
</protein>
<keyword evidence="7" id="KW-0496">Mitochondrion</keyword>
<proteinExistence type="inferred from homology"/>
<dbReference type="GO" id="GO:0005743">
    <property type="term" value="C:mitochondrial inner membrane"/>
    <property type="evidence" value="ECO:0007669"/>
    <property type="project" value="UniProtKB-SubCell"/>
</dbReference>
<evidence type="ECO:0000313" key="11">
    <source>
        <dbReference type="Proteomes" id="UP000789508"/>
    </source>
</evidence>
<dbReference type="GO" id="GO:0006979">
    <property type="term" value="P:response to oxidative stress"/>
    <property type="evidence" value="ECO:0007669"/>
    <property type="project" value="TreeGrafter"/>
</dbReference>
<keyword evidence="4" id="KW-0679">Respiratory chain</keyword>
<dbReference type="InterPro" id="IPR008011">
    <property type="entry name" value="Complex1_LYR_dom"/>
</dbReference>
<gene>
    <name evidence="10" type="ORF">ALEPTO_LOCUS1495</name>
</gene>
<evidence type="ECO:0000256" key="7">
    <source>
        <dbReference type="ARBA" id="ARBA00023128"/>
    </source>
</evidence>
<dbReference type="InterPro" id="IPR016488">
    <property type="entry name" value="NADH_Ub_cplx-1_asu_su-6"/>
</dbReference>
<keyword evidence="3" id="KW-0813">Transport</keyword>
<keyword evidence="5" id="KW-0999">Mitochondrion inner membrane</keyword>
<evidence type="ECO:0000256" key="2">
    <source>
        <dbReference type="ARBA" id="ARBA00009508"/>
    </source>
</evidence>
<evidence type="ECO:0000256" key="5">
    <source>
        <dbReference type="ARBA" id="ARBA00022792"/>
    </source>
</evidence>
<name>A0A9N8Z0K2_9GLOM</name>
<reference evidence="10" key="1">
    <citation type="submission" date="2021-06" db="EMBL/GenBank/DDBJ databases">
        <authorList>
            <person name="Kallberg Y."/>
            <person name="Tangrot J."/>
            <person name="Rosling A."/>
        </authorList>
    </citation>
    <scope>NUCLEOTIDE SEQUENCE</scope>
    <source>
        <strain evidence="10">FL130A</strain>
    </source>
</reference>
<accession>A0A9N8Z0K2</accession>
<evidence type="ECO:0000256" key="3">
    <source>
        <dbReference type="ARBA" id="ARBA00022448"/>
    </source>
</evidence>
<dbReference type="GO" id="GO:0045271">
    <property type="term" value="C:respiratory chain complex I"/>
    <property type="evidence" value="ECO:0007669"/>
    <property type="project" value="InterPro"/>
</dbReference>
<keyword evidence="11" id="KW-1185">Reference proteome</keyword>
<evidence type="ECO:0000259" key="9">
    <source>
        <dbReference type="Pfam" id="PF05347"/>
    </source>
</evidence>
<comment type="subcellular location">
    <subcellularLocation>
        <location evidence="1">Mitochondrion inner membrane</location>
        <topology evidence="1">Peripheral membrane protein</topology>
        <orientation evidence="1">Matrix side</orientation>
    </subcellularLocation>
</comment>
<dbReference type="CDD" id="cd20266">
    <property type="entry name" value="Complex1_LYR_NDUFA6_LYRM6"/>
    <property type="match status" value="1"/>
</dbReference>
<comment type="caution">
    <text evidence="10">The sequence shown here is derived from an EMBL/GenBank/DDBJ whole genome shotgun (WGS) entry which is preliminary data.</text>
</comment>